<protein>
    <recommendedName>
        <fullName evidence="3">1-phosphatidylinositol phosphodiesterase</fullName>
        <ecNumber evidence="2">4.6.1.13</ecNumber>
    </recommendedName>
    <alternativeName>
        <fullName evidence="4">Phosphatidylinositol diacylglycerol-lyase</fullName>
    </alternativeName>
    <alternativeName>
        <fullName evidence="5">Phosphatidylinositol-specific phospholipase C</fullName>
    </alternativeName>
</protein>
<evidence type="ECO:0000256" key="4">
    <source>
        <dbReference type="ARBA" id="ARBA00030474"/>
    </source>
</evidence>
<dbReference type="InterPro" id="IPR000909">
    <property type="entry name" value="PLipase_C_PInositol-sp_X_dom"/>
</dbReference>
<reference evidence="7" key="1">
    <citation type="journal article" date="2014" name="Int. J. Syst. Evol. Microbiol.">
        <title>Complete genome sequence of Corynebacterium casei LMG S-19264T (=DSM 44701T), isolated from a smear-ripened cheese.</title>
        <authorList>
            <consortium name="US DOE Joint Genome Institute (JGI-PGF)"/>
            <person name="Walter F."/>
            <person name="Albersmeier A."/>
            <person name="Kalinowski J."/>
            <person name="Ruckert C."/>
        </authorList>
    </citation>
    <scope>NUCLEOTIDE SEQUENCE</scope>
    <source>
        <strain evidence="7">JCM 4369</strain>
    </source>
</reference>
<dbReference type="SUPFAM" id="SSF51695">
    <property type="entry name" value="PLC-like phosphodiesterases"/>
    <property type="match status" value="1"/>
</dbReference>
<dbReference type="Pfam" id="PF00388">
    <property type="entry name" value="PI-PLC-X"/>
    <property type="match status" value="1"/>
</dbReference>
<dbReference type="PANTHER" id="PTHR13593:SF113">
    <property type="entry name" value="SI:DKEY-266F7.9"/>
    <property type="match status" value="1"/>
</dbReference>
<keyword evidence="8" id="KW-1185">Reference proteome</keyword>
<dbReference type="EC" id="4.6.1.13" evidence="2"/>
<dbReference type="InterPro" id="IPR051057">
    <property type="entry name" value="PI-PLC_domain"/>
</dbReference>
<dbReference type="PANTHER" id="PTHR13593">
    <property type="match status" value="1"/>
</dbReference>
<evidence type="ECO:0000256" key="1">
    <source>
        <dbReference type="ARBA" id="ARBA00001316"/>
    </source>
</evidence>
<organism evidence="7 8">
    <name type="scientific">Streptomyces filipinensis</name>
    <dbReference type="NCBI Taxonomy" id="66887"/>
    <lineage>
        <taxon>Bacteria</taxon>
        <taxon>Bacillati</taxon>
        <taxon>Actinomycetota</taxon>
        <taxon>Actinomycetes</taxon>
        <taxon>Kitasatosporales</taxon>
        <taxon>Streptomycetaceae</taxon>
        <taxon>Streptomyces</taxon>
    </lineage>
</organism>
<dbReference type="Proteomes" id="UP000618795">
    <property type="component" value="Unassembled WGS sequence"/>
</dbReference>
<evidence type="ECO:0000313" key="8">
    <source>
        <dbReference type="Proteomes" id="UP000618795"/>
    </source>
</evidence>
<sequence>MRQIPDSTGLGQMPIPGTHDTMAVHGGALAPWYYQTQENHGDSADTLTAQLDAGIRAIDIRVRIVNGNTAFAIHHTNVYQNANLDDVLSKARAFLTAHPQETVLMSLHGECDGDTTEGGTGGLQIGKCVDDPSNATGADRVRIFGTYVDRYPGLFYAPTVTGTSTADTPTLGQVRGHIVLTGFSGPRGQVYSGFGLTRFLPTPFIPWNECNLDTRWSLVTASLQQVAADRTNTMGSTGLSASCPPFGATYTQVANGYGGKQGMNQRLLDHLQTHPGHTGVISTDWPGGRLVDAIISHNTAGGTAVP</sequence>
<name>A0A918I9Y4_9ACTN</name>
<dbReference type="GO" id="GO:0008081">
    <property type="term" value="F:phosphoric diester hydrolase activity"/>
    <property type="evidence" value="ECO:0007669"/>
    <property type="project" value="InterPro"/>
</dbReference>
<dbReference type="PROSITE" id="PS50007">
    <property type="entry name" value="PIPLC_X_DOMAIN"/>
    <property type="match status" value="1"/>
</dbReference>
<comment type="caution">
    <text evidence="7">The sequence shown here is derived from an EMBL/GenBank/DDBJ whole genome shotgun (WGS) entry which is preliminary data.</text>
</comment>
<dbReference type="SMART" id="SM00148">
    <property type="entry name" value="PLCXc"/>
    <property type="match status" value="1"/>
</dbReference>
<evidence type="ECO:0000256" key="5">
    <source>
        <dbReference type="ARBA" id="ARBA00030782"/>
    </source>
</evidence>
<dbReference type="InterPro" id="IPR017946">
    <property type="entry name" value="PLC-like_Pdiesterase_TIM-brl"/>
</dbReference>
<reference evidence="7" key="2">
    <citation type="submission" date="2020-09" db="EMBL/GenBank/DDBJ databases">
        <authorList>
            <person name="Sun Q."/>
            <person name="Ohkuma M."/>
        </authorList>
    </citation>
    <scope>NUCLEOTIDE SEQUENCE</scope>
    <source>
        <strain evidence="7">JCM 4369</strain>
    </source>
</reference>
<dbReference type="EMBL" id="BMTD01000005">
    <property type="protein sequence ID" value="GGU92983.1"/>
    <property type="molecule type" value="Genomic_DNA"/>
</dbReference>
<evidence type="ECO:0000256" key="2">
    <source>
        <dbReference type="ARBA" id="ARBA00012581"/>
    </source>
</evidence>
<dbReference type="AlphaFoldDB" id="A0A918I9Y4"/>
<evidence type="ECO:0000259" key="6">
    <source>
        <dbReference type="SMART" id="SM00148"/>
    </source>
</evidence>
<dbReference type="GO" id="GO:0006629">
    <property type="term" value="P:lipid metabolic process"/>
    <property type="evidence" value="ECO:0007669"/>
    <property type="project" value="InterPro"/>
</dbReference>
<gene>
    <name evidence="7" type="primary">plcA</name>
    <name evidence="7" type="ORF">GCM10010260_29720</name>
</gene>
<dbReference type="GO" id="GO:0004436">
    <property type="term" value="F:phosphatidylinositol diacylglycerol-lyase activity"/>
    <property type="evidence" value="ECO:0007669"/>
    <property type="project" value="UniProtKB-EC"/>
</dbReference>
<proteinExistence type="predicted"/>
<dbReference type="Gene3D" id="3.20.20.190">
    <property type="entry name" value="Phosphatidylinositol (PI) phosphodiesterase"/>
    <property type="match status" value="1"/>
</dbReference>
<feature type="domain" description="Phosphatidylinositol-specific phospholipase C X" evidence="6">
    <location>
        <begin position="3"/>
        <end position="183"/>
    </location>
</feature>
<evidence type="ECO:0000313" key="7">
    <source>
        <dbReference type="EMBL" id="GGU92983.1"/>
    </source>
</evidence>
<accession>A0A918I9Y4</accession>
<evidence type="ECO:0000256" key="3">
    <source>
        <dbReference type="ARBA" id="ARBA00019758"/>
    </source>
</evidence>
<comment type="catalytic activity">
    <reaction evidence="1">
        <text>a 1,2-diacyl-sn-glycero-3-phospho-(1D-myo-inositol) = 1D-myo-inositol 1,2-cyclic phosphate + a 1,2-diacyl-sn-glycerol</text>
        <dbReference type="Rhea" id="RHEA:17093"/>
        <dbReference type="ChEBI" id="CHEBI:17815"/>
        <dbReference type="ChEBI" id="CHEBI:57880"/>
        <dbReference type="ChEBI" id="CHEBI:58484"/>
        <dbReference type="EC" id="4.6.1.13"/>
    </reaction>
</comment>